<dbReference type="Proteomes" id="UP000314982">
    <property type="component" value="Unassembled WGS sequence"/>
</dbReference>
<evidence type="ECO:0000313" key="2">
    <source>
        <dbReference type="Ensembl" id="ENSHHUP00000009503.1"/>
    </source>
</evidence>
<dbReference type="InterPro" id="IPR027417">
    <property type="entry name" value="P-loop_NTPase"/>
</dbReference>
<name>A0A4W5JWX7_9TELE</name>
<dbReference type="GO" id="GO:0051959">
    <property type="term" value="F:dynein light intermediate chain binding"/>
    <property type="evidence" value="ECO:0007669"/>
    <property type="project" value="InterPro"/>
</dbReference>
<dbReference type="AlphaFoldDB" id="A0A4W5JWX7"/>
<dbReference type="GO" id="GO:0045505">
    <property type="term" value="F:dynein intermediate chain binding"/>
    <property type="evidence" value="ECO:0007669"/>
    <property type="project" value="InterPro"/>
</dbReference>
<dbReference type="InterPro" id="IPR026983">
    <property type="entry name" value="DHC"/>
</dbReference>
<protein>
    <recommendedName>
        <fullName evidence="1">Dynein heavy chain region D6 P-loop domain-containing protein</fullName>
    </recommendedName>
</protein>
<dbReference type="InterPro" id="IPR004273">
    <property type="entry name" value="Dynein_heavy_D6_P-loop"/>
</dbReference>
<dbReference type="Pfam" id="PF03028">
    <property type="entry name" value="Dynein_heavy"/>
    <property type="match status" value="1"/>
</dbReference>
<dbReference type="GO" id="GO:0008569">
    <property type="term" value="F:minus-end-directed microtubule motor activity"/>
    <property type="evidence" value="ECO:0007669"/>
    <property type="project" value="InterPro"/>
</dbReference>
<dbReference type="Ensembl" id="ENSHHUT00000009803.1">
    <property type="protein sequence ID" value="ENSHHUP00000009503.1"/>
    <property type="gene ID" value="ENSHHUG00000005745.1"/>
</dbReference>
<evidence type="ECO:0000313" key="3">
    <source>
        <dbReference type="Proteomes" id="UP000314982"/>
    </source>
</evidence>
<sequence length="119" mass="13835">MGAFQRFAKERGYLDRVRSIFLGQGQGPIAEKMILEALKSGNWIFLQNCHLAVSWMWRNLLRLSLSRVIHPIHTHTLHTHTPYTHTRTIYIDHIPYIVYDILHRSLGTGADHCIPTYCP</sequence>
<dbReference type="PANTHER" id="PTHR22878">
    <property type="entry name" value="DYNEIN HEAVY CHAIN 6, AXONEMAL-LIKE-RELATED"/>
    <property type="match status" value="1"/>
</dbReference>
<evidence type="ECO:0000259" key="1">
    <source>
        <dbReference type="Pfam" id="PF03028"/>
    </source>
</evidence>
<proteinExistence type="predicted"/>
<accession>A0A4W5JWX7</accession>
<reference evidence="2" key="3">
    <citation type="submission" date="2025-09" db="UniProtKB">
        <authorList>
            <consortium name="Ensembl"/>
        </authorList>
    </citation>
    <scope>IDENTIFICATION</scope>
</reference>
<reference evidence="3" key="1">
    <citation type="submission" date="2018-06" db="EMBL/GenBank/DDBJ databases">
        <title>Genome assembly of Danube salmon.</title>
        <authorList>
            <person name="Macqueen D.J."/>
            <person name="Gundappa M.K."/>
        </authorList>
    </citation>
    <scope>NUCLEOTIDE SEQUENCE [LARGE SCALE GENOMIC DNA]</scope>
</reference>
<dbReference type="GeneTree" id="ENSGT00940000154761"/>
<organism evidence="2 3">
    <name type="scientific">Hucho hucho</name>
    <name type="common">huchen</name>
    <dbReference type="NCBI Taxonomy" id="62062"/>
    <lineage>
        <taxon>Eukaryota</taxon>
        <taxon>Metazoa</taxon>
        <taxon>Chordata</taxon>
        <taxon>Craniata</taxon>
        <taxon>Vertebrata</taxon>
        <taxon>Euteleostomi</taxon>
        <taxon>Actinopterygii</taxon>
        <taxon>Neopterygii</taxon>
        <taxon>Teleostei</taxon>
        <taxon>Protacanthopterygii</taxon>
        <taxon>Salmoniformes</taxon>
        <taxon>Salmonidae</taxon>
        <taxon>Salmoninae</taxon>
        <taxon>Hucho</taxon>
    </lineage>
</organism>
<reference evidence="2" key="2">
    <citation type="submission" date="2025-08" db="UniProtKB">
        <authorList>
            <consortium name="Ensembl"/>
        </authorList>
    </citation>
    <scope>IDENTIFICATION</scope>
</reference>
<dbReference type="Gene3D" id="3.40.50.300">
    <property type="entry name" value="P-loop containing nucleotide triphosphate hydrolases"/>
    <property type="match status" value="1"/>
</dbReference>
<keyword evidence="3" id="KW-1185">Reference proteome</keyword>
<dbReference type="GO" id="GO:0030286">
    <property type="term" value="C:dynein complex"/>
    <property type="evidence" value="ECO:0007669"/>
    <property type="project" value="InterPro"/>
</dbReference>
<feature type="domain" description="Dynein heavy chain region D6 P-loop" evidence="1">
    <location>
        <begin position="3"/>
        <end position="57"/>
    </location>
</feature>
<dbReference type="PANTHER" id="PTHR22878:SF68">
    <property type="entry name" value="DYNEIN HEAVY CHAIN 6, AXONEMAL-LIKE"/>
    <property type="match status" value="1"/>
</dbReference>
<dbReference type="GO" id="GO:0007018">
    <property type="term" value="P:microtubule-based movement"/>
    <property type="evidence" value="ECO:0007669"/>
    <property type="project" value="InterPro"/>
</dbReference>